<evidence type="ECO:0000259" key="1">
    <source>
        <dbReference type="Pfam" id="PF18909"/>
    </source>
</evidence>
<feature type="domain" description="dATP/dGTP diphosphohydrolase N-terminal" evidence="1">
    <location>
        <begin position="26"/>
        <end position="107"/>
    </location>
</feature>
<proteinExistence type="predicted"/>
<name>A0A6J5M0R5_9CAUD</name>
<gene>
    <name evidence="2" type="ORF">UFOVP403_13</name>
</gene>
<evidence type="ECO:0000313" key="2">
    <source>
        <dbReference type="EMBL" id="CAB4140288.1"/>
    </source>
</evidence>
<reference evidence="2" key="1">
    <citation type="submission" date="2020-04" db="EMBL/GenBank/DDBJ databases">
        <authorList>
            <person name="Chiriac C."/>
            <person name="Salcher M."/>
            <person name="Ghai R."/>
            <person name="Kavagutti S V."/>
        </authorList>
    </citation>
    <scope>NUCLEOTIDE SEQUENCE</scope>
</reference>
<dbReference type="EMBL" id="LR796375">
    <property type="protein sequence ID" value="CAB4140288.1"/>
    <property type="molecule type" value="Genomic_DNA"/>
</dbReference>
<sequence length="133" mass="15435">MDAIRTDFCEVKDSGSREEFDTGSRRDTREGKGRFDLMSPFVVERDARHLENGARKYGDRNWEKGQPLSRYMDSAMRHMNKYLMGHRDEDHLAAARWNIAAIMHTELMIQMGLLPAHLNDLPNWVARENDNAA</sequence>
<dbReference type="InterPro" id="IPR044038">
    <property type="entry name" value="dATP/dGTP_diPOhydrolase_N"/>
</dbReference>
<protein>
    <recommendedName>
        <fullName evidence="1">dATP/dGTP diphosphohydrolase N-terminal domain-containing protein</fullName>
    </recommendedName>
</protein>
<dbReference type="Pfam" id="PF18909">
    <property type="entry name" value="dGTP_diPhyd_N"/>
    <property type="match status" value="1"/>
</dbReference>
<organism evidence="2">
    <name type="scientific">uncultured Caudovirales phage</name>
    <dbReference type="NCBI Taxonomy" id="2100421"/>
    <lineage>
        <taxon>Viruses</taxon>
        <taxon>Duplodnaviria</taxon>
        <taxon>Heunggongvirae</taxon>
        <taxon>Uroviricota</taxon>
        <taxon>Caudoviricetes</taxon>
        <taxon>Peduoviridae</taxon>
        <taxon>Maltschvirus</taxon>
        <taxon>Maltschvirus maltsch</taxon>
    </lineage>
</organism>
<accession>A0A6J5M0R5</accession>